<dbReference type="Proteomes" id="UP000295192">
    <property type="component" value="Unassembled WGS sequence"/>
</dbReference>
<feature type="chain" id="PRO_5019792140" description="Protein TsetseEP domain-containing protein" evidence="1">
    <location>
        <begin position="21"/>
        <end position="253"/>
    </location>
</feature>
<evidence type="ECO:0000313" key="2">
    <source>
        <dbReference type="EMBL" id="TDG48747.1"/>
    </source>
</evidence>
<accession>A0A484BIY8</accession>
<keyword evidence="1" id="KW-0732">Signal</keyword>
<proteinExistence type="predicted"/>
<dbReference type="AlphaFoldDB" id="A0A484BIY8"/>
<dbReference type="KEGG" id="dnv:108656225"/>
<dbReference type="EMBL" id="LSRL02000030">
    <property type="protein sequence ID" value="TDG48747.1"/>
    <property type="molecule type" value="Genomic_DNA"/>
</dbReference>
<keyword evidence="3" id="KW-1185">Reference proteome</keyword>
<dbReference type="OMA" id="VQQIGDY"/>
<sequence>MGRTIQILSVLLLTWAYAQAQISSNTNSITETTETADSTETTETTEYGPINMVVDQLSNMAVNISDQTSTQLQANIERTLANILDDLEALTANAMAEMSIAIDDTNQVLLGNPKCNAAWNLQDFTLNVTDELRGCTEQLSNMIATYRAEGQQALAKVQSLVQQMAQLPIVCQSQQMGVALAPMGISFDNSNTCFLRGIAVINQGLAEAMHNASMLLVRMRRLAQDEMARSQQCSDALVAQVTEYLRVQRANCS</sequence>
<protein>
    <recommendedName>
        <fullName evidence="4">Protein TsetseEP domain-containing protein</fullName>
    </recommendedName>
</protein>
<dbReference type="OrthoDB" id="8062986at2759"/>
<evidence type="ECO:0000313" key="3">
    <source>
        <dbReference type="Proteomes" id="UP000295192"/>
    </source>
</evidence>
<feature type="signal peptide" evidence="1">
    <location>
        <begin position="1"/>
        <end position="20"/>
    </location>
</feature>
<reference evidence="2 3" key="1">
    <citation type="journal article" date="2019" name="J. Hered.">
        <title>An Improved Genome Assembly for Drosophila navojoa, the Basal Species in the mojavensis Cluster.</title>
        <authorList>
            <person name="Vanderlinde T."/>
            <person name="Dupim E.G."/>
            <person name="Nazario-Yepiz N.O."/>
            <person name="Carvalho A.B."/>
        </authorList>
    </citation>
    <scope>NUCLEOTIDE SEQUENCE [LARGE SCALE GENOMIC DNA]</scope>
    <source>
        <strain evidence="2">Navoj_Jal97</strain>
        <tissue evidence="2">Whole organism</tissue>
    </source>
</reference>
<evidence type="ECO:0008006" key="4">
    <source>
        <dbReference type="Google" id="ProtNLM"/>
    </source>
</evidence>
<organism evidence="2 3">
    <name type="scientific">Drosophila navojoa</name>
    <name type="common">Fruit fly</name>
    <dbReference type="NCBI Taxonomy" id="7232"/>
    <lineage>
        <taxon>Eukaryota</taxon>
        <taxon>Metazoa</taxon>
        <taxon>Ecdysozoa</taxon>
        <taxon>Arthropoda</taxon>
        <taxon>Hexapoda</taxon>
        <taxon>Insecta</taxon>
        <taxon>Pterygota</taxon>
        <taxon>Neoptera</taxon>
        <taxon>Endopterygota</taxon>
        <taxon>Diptera</taxon>
        <taxon>Brachycera</taxon>
        <taxon>Muscomorpha</taxon>
        <taxon>Ephydroidea</taxon>
        <taxon>Drosophilidae</taxon>
        <taxon>Drosophila</taxon>
    </lineage>
</organism>
<gene>
    <name evidence="2" type="ORF">AWZ03_004859</name>
</gene>
<comment type="caution">
    <text evidence="2">The sequence shown here is derived from an EMBL/GenBank/DDBJ whole genome shotgun (WGS) entry which is preliminary data.</text>
</comment>
<name>A0A484BIY8_DRONA</name>
<evidence type="ECO:0000256" key="1">
    <source>
        <dbReference type="SAM" id="SignalP"/>
    </source>
</evidence>